<proteinExistence type="inferred from homology"/>
<evidence type="ECO:0000313" key="4">
    <source>
        <dbReference type="Proteomes" id="UP000233020"/>
    </source>
</evidence>
<evidence type="ECO:0000259" key="2">
    <source>
        <dbReference type="Pfam" id="PF03981"/>
    </source>
</evidence>
<dbReference type="PANTHER" id="PTHR12184">
    <property type="entry name" value="UBIQUINOL-CYTOCHROME C REDUCTASE COMPLEX ASSEMBLY FACTOR 1 FAMILY MEMBER"/>
    <property type="match status" value="1"/>
</dbReference>
<dbReference type="GO" id="GO:0005739">
    <property type="term" value="C:mitochondrion"/>
    <property type="evidence" value="ECO:0007669"/>
    <property type="project" value="TreeGrafter"/>
</dbReference>
<gene>
    <name evidence="3" type="primary">UQCC1</name>
</gene>
<accession>A0A2K5C925</accession>
<name>A0A2K5C925_AOTNA</name>
<organism evidence="3 4">
    <name type="scientific">Aotus nancymaae</name>
    <name type="common">Ma's night monkey</name>
    <dbReference type="NCBI Taxonomy" id="37293"/>
    <lineage>
        <taxon>Eukaryota</taxon>
        <taxon>Metazoa</taxon>
        <taxon>Chordata</taxon>
        <taxon>Craniata</taxon>
        <taxon>Vertebrata</taxon>
        <taxon>Euteleostomi</taxon>
        <taxon>Mammalia</taxon>
        <taxon>Eutheria</taxon>
        <taxon>Euarchontoglires</taxon>
        <taxon>Primates</taxon>
        <taxon>Haplorrhini</taxon>
        <taxon>Platyrrhini</taxon>
        <taxon>Aotidae</taxon>
        <taxon>Aotus</taxon>
    </lineage>
</organism>
<dbReference type="Proteomes" id="UP000233020">
    <property type="component" value="Unplaced"/>
</dbReference>
<dbReference type="PANTHER" id="PTHR12184:SF1">
    <property type="entry name" value="UBIQUINOL-CYTOCHROME-C REDUCTASE COMPLEX ASSEMBLY FACTOR 1"/>
    <property type="match status" value="1"/>
</dbReference>
<dbReference type="AlphaFoldDB" id="A0A2K5C925"/>
<evidence type="ECO:0000313" key="3">
    <source>
        <dbReference type="Ensembl" id="ENSANAP00000005164.1"/>
    </source>
</evidence>
<dbReference type="Pfam" id="PF03981">
    <property type="entry name" value="Ubiq_cyt_C_chap"/>
    <property type="match status" value="1"/>
</dbReference>
<sequence>MALLVRVLRNQSSISQWVPVCSRLIPMSPTQGQWGRALSGTSQWPWISHSRACDGSEQIPGIDIQLSRKYHDTHKLLTTKDSPQPVEEKVGALTKIIEAMGFTGPLKYSKWVNPYILKKNMILMTDNFYAAILGYDEGILSDDHGLAAALWRTFFNRKCEDPRHLELLVEYVRKQMQYLDSINGEDLLLTGEVSWRPLVEKNPQSILKPHSPTYNDEGL</sequence>
<dbReference type="InterPro" id="IPR007129">
    <property type="entry name" value="Ubiqinol_cyt_c_chaperone_CPB3"/>
</dbReference>
<dbReference type="GeneTree" id="ENSGT00390000018118"/>
<reference evidence="3" key="1">
    <citation type="submission" date="2025-08" db="UniProtKB">
        <authorList>
            <consortium name="Ensembl"/>
        </authorList>
    </citation>
    <scope>IDENTIFICATION</scope>
</reference>
<reference evidence="3" key="2">
    <citation type="submission" date="2025-09" db="UniProtKB">
        <authorList>
            <consortium name="Ensembl"/>
        </authorList>
    </citation>
    <scope>IDENTIFICATION</scope>
</reference>
<dbReference type="Ensembl" id="ENSANAT00000022924.1">
    <property type="protein sequence ID" value="ENSANAP00000005164.1"/>
    <property type="gene ID" value="ENSANAG00000020623.1"/>
</dbReference>
<dbReference type="InterPro" id="IPR021150">
    <property type="entry name" value="Ubiq_cyt_c_chap"/>
</dbReference>
<keyword evidence="4" id="KW-1185">Reference proteome</keyword>
<comment type="similarity">
    <text evidence="1">Belongs to the CBP3 family.</text>
</comment>
<feature type="domain" description="Ubiquinol-cytochrome c chaperone" evidence="2">
    <location>
        <begin position="117"/>
        <end position="191"/>
    </location>
</feature>
<dbReference type="GO" id="GO:0034551">
    <property type="term" value="P:mitochondrial respiratory chain complex III assembly"/>
    <property type="evidence" value="ECO:0007669"/>
    <property type="project" value="TreeGrafter"/>
</dbReference>
<evidence type="ECO:0000256" key="1">
    <source>
        <dbReference type="ARBA" id="ARBA00006407"/>
    </source>
</evidence>
<protein>
    <submittedName>
        <fullName evidence="3">Ubiquinol-cytochrome c reductase complex assembly factor 1</fullName>
    </submittedName>
</protein>